<dbReference type="EC" id="2.7.7.7" evidence="2"/>
<evidence type="ECO:0000313" key="11">
    <source>
        <dbReference type="EMBL" id="EGT35888.1"/>
    </source>
</evidence>
<dbReference type="Gene3D" id="3.90.1600.10">
    <property type="entry name" value="Palm domain of DNA polymerase"/>
    <property type="match status" value="1"/>
</dbReference>
<accession>G0NQT8</accession>
<dbReference type="Gene3D" id="3.40.960.10">
    <property type="entry name" value="VSR Endonuclease"/>
    <property type="match status" value="1"/>
</dbReference>
<evidence type="ECO:0000256" key="3">
    <source>
        <dbReference type="ARBA" id="ARBA00022679"/>
    </source>
</evidence>
<dbReference type="InterPro" id="IPR012337">
    <property type="entry name" value="RNaseH-like_sf"/>
</dbReference>
<dbReference type="EMBL" id="GL379927">
    <property type="protein sequence ID" value="EGT35888.1"/>
    <property type="molecule type" value="Genomic_DNA"/>
</dbReference>
<feature type="compositionally biased region" description="Basic and acidic residues" evidence="9">
    <location>
        <begin position="24"/>
        <end position="33"/>
    </location>
</feature>
<feature type="compositionally biased region" description="Acidic residues" evidence="9">
    <location>
        <begin position="231"/>
        <end position="248"/>
    </location>
</feature>
<evidence type="ECO:0000256" key="2">
    <source>
        <dbReference type="ARBA" id="ARBA00012417"/>
    </source>
</evidence>
<evidence type="ECO:0000313" key="12">
    <source>
        <dbReference type="Proteomes" id="UP000008068"/>
    </source>
</evidence>
<proteinExistence type="inferred from homology"/>
<dbReference type="STRING" id="135651.G0NQT8"/>
<dbReference type="InterPro" id="IPR023211">
    <property type="entry name" value="DNA_pol_palm_dom_sf"/>
</dbReference>
<comment type="catalytic activity">
    <reaction evidence="8">
        <text>DNA(n) + a 2'-deoxyribonucleoside 5'-triphosphate = DNA(n+1) + diphosphate</text>
        <dbReference type="Rhea" id="RHEA:22508"/>
        <dbReference type="Rhea" id="RHEA-COMP:17339"/>
        <dbReference type="Rhea" id="RHEA-COMP:17340"/>
        <dbReference type="ChEBI" id="CHEBI:33019"/>
        <dbReference type="ChEBI" id="CHEBI:61560"/>
        <dbReference type="ChEBI" id="CHEBI:173112"/>
        <dbReference type="EC" id="2.7.7.7"/>
    </reaction>
</comment>
<protein>
    <recommendedName>
        <fullName evidence="2">DNA-directed DNA polymerase</fullName>
        <ecNumber evidence="2">2.7.7.7</ecNumber>
    </recommendedName>
</protein>
<dbReference type="Pfam" id="PF03175">
    <property type="entry name" value="DNA_pol_B_2"/>
    <property type="match status" value="2"/>
</dbReference>
<dbReference type="GO" id="GO:0042575">
    <property type="term" value="C:DNA polymerase complex"/>
    <property type="evidence" value="ECO:0007669"/>
    <property type="project" value="UniProtKB-ARBA"/>
</dbReference>
<sequence length="1399" mass="158822">MNKFDNNFNETPGENASAATHQEGQTKNEETNVRETVMTHRRNIESSSTNSAPTDNLLIEQFGGATLEVLKTLEKKAPSDYAKFFKTIQLDVQLPKTVTMDPLGPENFGTMVVELIKKYTPENATTETRVGVTFDSPEFEAGTAVGLSITPIDKVSSEKIVHTMELLTQSNKSPLEIQNARLQVTLKYFTPPSGSGLRKREFGMEDILESNLFEKKPRDDEHEYEHSEHIEESEEALEDDDECEELNNDTESKEKLPRSNIMKNDVTNDCLIHAVYQSFMYHEAFHGTTAENRKRGYTRYRYSLRKSPSHPNRCGKVFAEKAGITKSRNFGYTDIQKLQDTVFAGKLQIIAIVEHQSTPYFAGPYLGKNKTITVFLKDVNGEGHFAGVRKLPALLKTKYYCCLCQTKSGTFSTHYNCPLLHRPCGALDCPTSPDDVPIRCVKCTVVFRSKTCLENHRKIGPKAGRSRCDYTKLCKKCGQVYYTNKSKAKGEHECGKKWCYRCQWKMPLKHDCKMFKSVKDEKKLTWKRFAYDFESMVDEETGEQIPVLFIAIKYCKKCSTTIPTTLEEAQTMSCDTCSKNGRCKVIDCIRDGNRFINVAKEATEWIFSNENTGFVGIAHNASGYDAQFILKSLISSNKAAPNVIMAGTKIISLRHKGVHLIDSLKYLTMSLAAVGKAFQIPTEKGDFPIKFIKRENFDYEGPLPENKFYNLNNKSPNVKAKLVDFLDEERAKGKIFKFVDELFKYCYGDVFILASALKVFEKDFEAVTNVCLFEESVTAASAAMKVFKRQHLTNKNPIVLDARPSASMKSSVISQKYMAWFESVEKVTVATATTSGERKIGNYSVDGFVEPCPKYPRGLVIEFMGCYWHAHECKYTDRSIIEDENGEEIRERDNKRIAFLEQYHEVKVVWECDVNKELKSNAEMKHFFDTFEPVDMIEMEKALSGGRTEVFKLHADNRRGTLKHVDVVSMYPAAMKFQEFPVGPPKSISRREIPTPITTKAQIFWRGFISCQILPPRQLELPLLPMKPSGKLVFALCWQCAKTSNQYNCTHSDEQRCFTGTFTTVEVTKALELGYTITKVFGAISYQRWAKNDDNGNGGLFTSYMNAMLGLKIYASGWPADVQTEEEKTRFIEDYRKQGIVLNDRDRFVESPGARLAAKLLLNSLWGKFAQRVDVPNTSVIIGPSQFWKLFHDTAVVIEDVWTLNDTVMVQHRSRSEALKSLSTGAMHIAAHVPSYGRLHLYRLMEKVGPENICYTDTDSVIYIVPHGETDPLADEMGPFLGQCTSELSGKVTKFVTTGAKSYCYKEVLANDEEKIKIKSKGISLNSEAAKRVTMEKMETLVDEVINGSLRSVVEVPQQQVRRNRDHSVFFKEVQKRFRYTFDKRRVLPDGSTLPYGFC</sequence>
<dbReference type="InterPro" id="IPR004868">
    <property type="entry name" value="DNA-dir_DNA_pol_B_mt/vir"/>
</dbReference>
<dbReference type="InterPro" id="IPR043502">
    <property type="entry name" value="DNA/RNA_pol_sf"/>
</dbReference>
<feature type="domain" description="DNA-directed DNA polymerase family B mitochondria/virus" evidence="10">
    <location>
        <begin position="617"/>
        <end position="799"/>
    </location>
</feature>
<evidence type="ECO:0000256" key="1">
    <source>
        <dbReference type="ARBA" id="ARBA00005755"/>
    </source>
</evidence>
<reference evidence="12" key="1">
    <citation type="submission" date="2011-07" db="EMBL/GenBank/DDBJ databases">
        <authorList>
            <consortium name="Caenorhabditis brenneri Sequencing and Analysis Consortium"/>
            <person name="Wilson R.K."/>
        </authorList>
    </citation>
    <scope>NUCLEOTIDE SEQUENCE [LARGE SCALE GENOMIC DNA]</scope>
    <source>
        <strain evidence="12">PB2801</strain>
    </source>
</reference>
<dbReference type="InParanoid" id="G0NQT8"/>
<dbReference type="GO" id="GO:0003887">
    <property type="term" value="F:DNA-directed DNA polymerase activity"/>
    <property type="evidence" value="ECO:0007669"/>
    <property type="project" value="UniProtKB-KW"/>
</dbReference>
<keyword evidence="3" id="KW-0808">Transferase</keyword>
<feature type="region of interest" description="Disordered" evidence="9">
    <location>
        <begin position="1"/>
        <end position="34"/>
    </location>
</feature>
<evidence type="ECO:0000256" key="5">
    <source>
        <dbReference type="ARBA" id="ARBA00022705"/>
    </source>
</evidence>
<feature type="domain" description="DNA-directed DNA polymerase family B mitochondria/virus" evidence="10">
    <location>
        <begin position="938"/>
        <end position="1090"/>
    </location>
</feature>
<dbReference type="SUPFAM" id="SSF56672">
    <property type="entry name" value="DNA/RNA polymerases"/>
    <property type="match status" value="1"/>
</dbReference>
<evidence type="ECO:0000256" key="6">
    <source>
        <dbReference type="ARBA" id="ARBA00022932"/>
    </source>
</evidence>
<evidence type="ECO:0000256" key="7">
    <source>
        <dbReference type="ARBA" id="ARBA00023125"/>
    </source>
</evidence>
<feature type="compositionally biased region" description="Polar residues" evidence="9">
    <location>
        <begin position="1"/>
        <end position="23"/>
    </location>
</feature>
<dbReference type="Gene3D" id="3.30.420.10">
    <property type="entry name" value="Ribonuclease H-like superfamily/Ribonuclease H"/>
    <property type="match status" value="1"/>
</dbReference>
<dbReference type="eggNOG" id="ENOG502QQ9V">
    <property type="taxonomic scope" value="Eukaryota"/>
</dbReference>
<dbReference type="GO" id="GO:0000166">
    <property type="term" value="F:nucleotide binding"/>
    <property type="evidence" value="ECO:0007669"/>
    <property type="project" value="InterPro"/>
</dbReference>
<evidence type="ECO:0000259" key="10">
    <source>
        <dbReference type="Pfam" id="PF03175"/>
    </source>
</evidence>
<dbReference type="HOGENOM" id="CLU_001474_1_2_1"/>
<dbReference type="GO" id="GO:0006260">
    <property type="term" value="P:DNA replication"/>
    <property type="evidence" value="ECO:0007669"/>
    <property type="project" value="UniProtKB-KW"/>
</dbReference>
<feature type="compositionally biased region" description="Basic and acidic residues" evidence="9">
    <location>
        <begin position="213"/>
        <end position="230"/>
    </location>
</feature>
<keyword evidence="4" id="KW-0548">Nucleotidyltransferase</keyword>
<dbReference type="OMA" id="MHIAAHV"/>
<gene>
    <name evidence="11" type="ORF">CAEBREN_04170</name>
</gene>
<keyword evidence="5" id="KW-0235">DNA replication</keyword>
<dbReference type="InterPro" id="IPR036397">
    <property type="entry name" value="RNaseH_sf"/>
</dbReference>
<keyword evidence="12" id="KW-1185">Reference proteome</keyword>
<dbReference type="OrthoDB" id="5846090at2759"/>
<keyword evidence="7" id="KW-0238">DNA-binding</keyword>
<dbReference type="SUPFAM" id="SSF53098">
    <property type="entry name" value="Ribonuclease H-like"/>
    <property type="match status" value="1"/>
</dbReference>
<keyword evidence="6" id="KW-0239">DNA-directed DNA polymerase</keyword>
<dbReference type="Proteomes" id="UP000008068">
    <property type="component" value="Unassembled WGS sequence"/>
</dbReference>
<feature type="region of interest" description="Disordered" evidence="9">
    <location>
        <begin position="213"/>
        <end position="256"/>
    </location>
</feature>
<evidence type="ECO:0000256" key="4">
    <source>
        <dbReference type="ARBA" id="ARBA00022695"/>
    </source>
</evidence>
<organism evidence="12">
    <name type="scientific">Caenorhabditis brenneri</name>
    <name type="common">Nematode worm</name>
    <dbReference type="NCBI Taxonomy" id="135651"/>
    <lineage>
        <taxon>Eukaryota</taxon>
        <taxon>Metazoa</taxon>
        <taxon>Ecdysozoa</taxon>
        <taxon>Nematoda</taxon>
        <taxon>Chromadorea</taxon>
        <taxon>Rhabditida</taxon>
        <taxon>Rhabditina</taxon>
        <taxon>Rhabditomorpha</taxon>
        <taxon>Rhabditoidea</taxon>
        <taxon>Rhabditidae</taxon>
        <taxon>Peloderinae</taxon>
        <taxon>Caenorhabditis</taxon>
    </lineage>
</organism>
<dbReference type="PANTHER" id="PTHR33568:SF3">
    <property type="entry name" value="DNA-DIRECTED DNA POLYMERASE"/>
    <property type="match status" value="1"/>
</dbReference>
<comment type="similarity">
    <text evidence="1">Belongs to the DNA polymerase type-B family.</text>
</comment>
<dbReference type="GO" id="GO:0003677">
    <property type="term" value="F:DNA binding"/>
    <property type="evidence" value="ECO:0007669"/>
    <property type="project" value="UniProtKB-KW"/>
</dbReference>
<name>G0NQT8_CAEBE</name>
<evidence type="ECO:0000256" key="9">
    <source>
        <dbReference type="SAM" id="MobiDB-lite"/>
    </source>
</evidence>
<evidence type="ECO:0000256" key="8">
    <source>
        <dbReference type="ARBA" id="ARBA00049244"/>
    </source>
</evidence>
<dbReference type="PANTHER" id="PTHR33568">
    <property type="entry name" value="DNA POLYMERASE"/>
    <property type="match status" value="1"/>
</dbReference>